<dbReference type="PROSITE" id="PS50110">
    <property type="entry name" value="RESPONSE_REGULATORY"/>
    <property type="match status" value="1"/>
</dbReference>
<feature type="modified residue" description="4-aspartylphosphate" evidence="1">
    <location>
        <position position="2"/>
    </location>
</feature>
<organism evidence="3 4">
    <name type="scientific">Caballeronia sordidicola</name>
    <name type="common">Burkholderia sordidicola</name>
    <dbReference type="NCBI Taxonomy" id="196367"/>
    <lineage>
        <taxon>Bacteria</taxon>
        <taxon>Pseudomonadati</taxon>
        <taxon>Pseudomonadota</taxon>
        <taxon>Betaproteobacteria</taxon>
        <taxon>Burkholderiales</taxon>
        <taxon>Burkholderiaceae</taxon>
        <taxon>Caballeronia</taxon>
    </lineage>
</organism>
<dbReference type="Proteomes" id="UP000214720">
    <property type="component" value="Unassembled WGS sequence"/>
</dbReference>
<sequence>MDLRLTGGSGMDVLSGLAQSIRPVITIALTSYSSGVIREACLSAGAN</sequence>
<dbReference type="InterPro" id="IPR001789">
    <property type="entry name" value="Sig_transdc_resp-reg_receiver"/>
</dbReference>
<evidence type="ECO:0000313" key="3">
    <source>
        <dbReference type="EMBL" id="OXC78550.1"/>
    </source>
</evidence>
<evidence type="ECO:0000313" key="4">
    <source>
        <dbReference type="Proteomes" id="UP000214720"/>
    </source>
</evidence>
<comment type="caution">
    <text evidence="3">The sequence shown here is derived from an EMBL/GenBank/DDBJ whole genome shotgun (WGS) entry which is preliminary data.</text>
</comment>
<keyword evidence="1" id="KW-0597">Phosphoprotein</keyword>
<proteinExistence type="predicted"/>
<accession>A0A226X6C0</accession>
<dbReference type="SUPFAM" id="SSF52172">
    <property type="entry name" value="CheY-like"/>
    <property type="match status" value="1"/>
</dbReference>
<dbReference type="EMBL" id="MTHB01000060">
    <property type="protein sequence ID" value="OXC78550.1"/>
    <property type="molecule type" value="Genomic_DNA"/>
</dbReference>
<protein>
    <recommendedName>
        <fullName evidence="2">Response regulatory domain-containing protein</fullName>
    </recommendedName>
</protein>
<evidence type="ECO:0000256" key="1">
    <source>
        <dbReference type="PROSITE-ProRule" id="PRU00169"/>
    </source>
</evidence>
<dbReference type="InterPro" id="IPR011006">
    <property type="entry name" value="CheY-like_superfamily"/>
</dbReference>
<reference evidence="4" key="1">
    <citation type="submission" date="2017-01" db="EMBL/GenBank/DDBJ databases">
        <title>Genome Analysis of Deinococcus marmoris KOPRI26562.</title>
        <authorList>
            <person name="Kim J.H."/>
            <person name="Oh H.-M."/>
        </authorList>
    </citation>
    <scope>NUCLEOTIDE SEQUENCE [LARGE SCALE GENOMIC DNA]</scope>
    <source>
        <strain evidence="4">PAMC 26633</strain>
    </source>
</reference>
<dbReference type="GO" id="GO:0000160">
    <property type="term" value="P:phosphorelay signal transduction system"/>
    <property type="evidence" value="ECO:0007669"/>
    <property type="project" value="InterPro"/>
</dbReference>
<feature type="domain" description="Response regulatory" evidence="2">
    <location>
        <begin position="1"/>
        <end position="47"/>
    </location>
</feature>
<dbReference type="AlphaFoldDB" id="A0A226X6C0"/>
<gene>
    <name evidence="3" type="ORF">BSU04_11315</name>
</gene>
<name>A0A226X6C0_CABSO</name>
<evidence type="ECO:0000259" key="2">
    <source>
        <dbReference type="PROSITE" id="PS50110"/>
    </source>
</evidence>